<keyword evidence="2" id="KW-0472">Membrane</keyword>
<protein>
    <submittedName>
        <fullName evidence="2">Transmembrane protein with metallophosphoesterase domain</fullName>
    </submittedName>
</protein>
<dbReference type="OrthoDB" id="783096at2759"/>
<sequence>MTCGNHEYYTYDVDNWFKLLEPMNIHPLHNENVKITGLRNSQDWFCLAGVDDIEANALGHIGHGMDLDKALNGCGQDHTIVLLAHQPLAAKWALQTRPDIDLILSGRRCFLE</sequence>
<dbReference type="KEGG" id="muo:115471315"/>
<dbReference type="GeneID" id="115471315"/>
<gene>
    <name evidence="2" type="primary">TMPPE</name>
</gene>
<dbReference type="SUPFAM" id="SSF56300">
    <property type="entry name" value="Metallo-dependent phosphatases"/>
    <property type="match status" value="1"/>
</dbReference>
<dbReference type="AlphaFoldDB" id="A0A6P7Y7C4"/>
<keyword evidence="2" id="KW-0812">Transmembrane</keyword>
<dbReference type="PANTHER" id="PTHR31302:SF0">
    <property type="entry name" value="TRANSMEMBRANE PROTEIN WITH METALLOPHOSPHOESTERASE DOMAIN"/>
    <property type="match status" value="1"/>
</dbReference>
<dbReference type="Proteomes" id="UP000515156">
    <property type="component" value="Chromosome 5"/>
</dbReference>
<name>A0A6P7Y7C4_9AMPH</name>
<dbReference type="InterPro" id="IPR029052">
    <property type="entry name" value="Metallo-depent_PP-like"/>
</dbReference>
<dbReference type="CTD" id="643853"/>
<accession>A0A6P7Y7C4</accession>
<proteinExistence type="predicted"/>
<evidence type="ECO:0000313" key="2">
    <source>
        <dbReference type="RefSeq" id="XP_030060876.1"/>
    </source>
</evidence>
<dbReference type="RefSeq" id="XP_030060876.1">
    <property type="nucleotide sequence ID" value="XM_030205016.1"/>
</dbReference>
<reference evidence="2" key="1">
    <citation type="submission" date="2025-08" db="UniProtKB">
        <authorList>
            <consortium name="RefSeq"/>
        </authorList>
    </citation>
    <scope>IDENTIFICATION</scope>
</reference>
<dbReference type="PANTHER" id="PTHR31302">
    <property type="entry name" value="TRANSMEMBRANE PROTEIN WITH METALLOPHOSPHOESTERASE DOMAIN-RELATED"/>
    <property type="match status" value="1"/>
</dbReference>
<keyword evidence="1" id="KW-1185">Reference proteome</keyword>
<dbReference type="InterPro" id="IPR051158">
    <property type="entry name" value="Metallophosphoesterase_sf"/>
</dbReference>
<evidence type="ECO:0000313" key="1">
    <source>
        <dbReference type="Proteomes" id="UP000515156"/>
    </source>
</evidence>
<dbReference type="InParanoid" id="A0A6P7Y7C4"/>
<organism evidence="1 2">
    <name type="scientific">Microcaecilia unicolor</name>
    <dbReference type="NCBI Taxonomy" id="1415580"/>
    <lineage>
        <taxon>Eukaryota</taxon>
        <taxon>Metazoa</taxon>
        <taxon>Chordata</taxon>
        <taxon>Craniata</taxon>
        <taxon>Vertebrata</taxon>
        <taxon>Euteleostomi</taxon>
        <taxon>Amphibia</taxon>
        <taxon>Gymnophiona</taxon>
        <taxon>Siphonopidae</taxon>
        <taxon>Microcaecilia</taxon>
    </lineage>
</organism>